<dbReference type="Proteomes" id="UP000214566">
    <property type="component" value="Unassembled WGS sequence"/>
</dbReference>
<name>A0A238D6L2_THIDL</name>
<protein>
    <submittedName>
        <fullName evidence="1">Uncharacterized protein</fullName>
    </submittedName>
</protein>
<proteinExistence type="predicted"/>
<accession>A0A238D6L2</accession>
<organism evidence="1 2">
    <name type="scientific">Thiomonas delicata</name>
    <name type="common">Thiomonas cuprina</name>
    <dbReference type="NCBI Taxonomy" id="364030"/>
    <lineage>
        <taxon>Bacteria</taxon>
        <taxon>Pseudomonadati</taxon>
        <taxon>Pseudomonadota</taxon>
        <taxon>Betaproteobacteria</taxon>
        <taxon>Burkholderiales</taxon>
        <taxon>Thiomonas</taxon>
    </lineage>
</organism>
<dbReference type="EMBL" id="FLMQ01000056">
    <property type="protein sequence ID" value="SBP88978.1"/>
    <property type="molecule type" value="Genomic_DNA"/>
</dbReference>
<gene>
    <name evidence="1" type="ORF">THIARS_70598</name>
</gene>
<evidence type="ECO:0000313" key="2">
    <source>
        <dbReference type="Proteomes" id="UP000214566"/>
    </source>
</evidence>
<evidence type="ECO:0000313" key="1">
    <source>
        <dbReference type="EMBL" id="SBP88978.1"/>
    </source>
</evidence>
<dbReference type="AlphaFoldDB" id="A0A238D6L2"/>
<keyword evidence="2" id="KW-1185">Reference proteome</keyword>
<reference evidence="1 2" key="1">
    <citation type="submission" date="2016-06" db="EMBL/GenBank/DDBJ databases">
        <authorList>
            <person name="Kjaerup R.B."/>
            <person name="Dalgaard T.S."/>
            <person name="Juul-Madsen H.R."/>
        </authorList>
    </citation>
    <scope>NUCLEOTIDE SEQUENCE [LARGE SCALE GENOMIC DNA]</scope>
    <source>
        <strain evidence="1 2">DSM 16361</strain>
    </source>
</reference>
<sequence length="41" mass="4613">MTEIHNLRVAFDHNLVKIRYLSFELGYGLLEAGDLSVALGH</sequence>